<dbReference type="InterPro" id="IPR039659">
    <property type="entry name" value="SPT5"/>
</dbReference>
<keyword evidence="2" id="KW-0648">Protein biosynthesis</keyword>
<name>A0A699Z674_HAELA</name>
<dbReference type="InterPro" id="IPR005824">
    <property type="entry name" value="KOW"/>
</dbReference>
<dbReference type="InterPro" id="IPR008991">
    <property type="entry name" value="Translation_prot_SH3-like_sf"/>
</dbReference>
<feature type="non-terminal residue" evidence="2">
    <location>
        <position position="130"/>
    </location>
</feature>
<dbReference type="Pfam" id="PF00467">
    <property type="entry name" value="KOW"/>
    <property type="match status" value="1"/>
</dbReference>
<proteinExistence type="predicted"/>
<dbReference type="EMBL" id="BLLF01001092">
    <property type="protein sequence ID" value="GFH17075.1"/>
    <property type="molecule type" value="Genomic_DNA"/>
</dbReference>
<dbReference type="Pfam" id="PF23284">
    <property type="entry name" value="KOW2_Spt5"/>
    <property type="match status" value="1"/>
</dbReference>
<dbReference type="Proteomes" id="UP000485058">
    <property type="component" value="Unassembled WGS sequence"/>
</dbReference>
<dbReference type="GO" id="GO:0006357">
    <property type="term" value="P:regulation of transcription by RNA polymerase II"/>
    <property type="evidence" value="ECO:0007669"/>
    <property type="project" value="InterPro"/>
</dbReference>
<dbReference type="GO" id="GO:0032784">
    <property type="term" value="P:regulation of DNA-templated transcription elongation"/>
    <property type="evidence" value="ECO:0007669"/>
    <property type="project" value="InterPro"/>
</dbReference>
<dbReference type="PANTHER" id="PTHR11125">
    <property type="entry name" value="SUPPRESSOR OF TY 5"/>
    <property type="match status" value="1"/>
</dbReference>
<dbReference type="InterPro" id="IPR014722">
    <property type="entry name" value="Rib_uL2_dom2"/>
</dbReference>
<reference evidence="2 3" key="1">
    <citation type="submission" date="2020-02" db="EMBL/GenBank/DDBJ databases">
        <title>Draft genome sequence of Haematococcus lacustris strain NIES-144.</title>
        <authorList>
            <person name="Morimoto D."/>
            <person name="Nakagawa S."/>
            <person name="Yoshida T."/>
            <person name="Sawayama S."/>
        </authorList>
    </citation>
    <scope>NUCLEOTIDE SEQUENCE [LARGE SCALE GENOMIC DNA]</scope>
    <source>
        <strain evidence="2 3">NIES-144</strain>
    </source>
</reference>
<feature type="non-terminal residue" evidence="2">
    <location>
        <position position="1"/>
    </location>
</feature>
<dbReference type="GO" id="GO:0003746">
    <property type="term" value="F:translation elongation factor activity"/>
    <property type="evidence" value="ECO:0007669"/>
    <property type="project" value="UniProtKB-KW"/>
</dbReference>
<dbReference type="PANTHER" id="PTHR11125:SF7">
    <property type="entry name" value="TRANSCRIPTION ELONGATION FACTOR SPT5"/>
    <property type="match status" value="1"/>
</dbReference>
<organism evidence="2 3">
    <name type="scientific">Haematococcus lacustris</name>
    <name type="common">Green alga</name>
    <name type="synonym">Haematococcus pluvialis</name>
    <dbReference type="NCBI Taxonomy" id="44745"/>
    <lineage>
        <taxon>Eukaryota</taxon>
        <taxon>Viridiplantae</taxon>
        <taxon>Chlorophyta</taxon>
        <taxon>core chlorophytes</taxon>
        <taxon>Chlorophyceae</taxon>
        <taxon>CS clade</taxon>
        <taxon>Chlamydomonadales</taxon>
        <taxon>Haematococcaceae</taxon>
        <taxon>Haematococcus</taxon>
    </lineage>
</organism>
<dbReference type="GO" id="GO:0006368">
    <property type="term" value="P:transcription elongation by RNA polymerase II"/>
    <property type="evidence" value="ECO:0007669"/>
    <property type="project" value="TreeGrafter"/>
</dbReference>
<evidence type="ECO:0000313" key="3">
    <source>
        <dbReference type="Proteomes" id="UP000485058"/>
    </source>
</evidence>
<dbReference type="InterPro" id="IPR041975">
    <property type="entry name" value="KOW_Spt5_2"/>
</dbReference>
<feature type="domain" description="KOW" evidence="1">
    <location>
        <begin position="85"/>
        <end position="112"/>
    </location>
</feature>
<gene>
    <name evidence="2" type="ORF">HaLaN_13620</name>
</gene>
<dbReference type="Gene3D" id="2.30.30.30">
    <property type="match status" value="2"/>
</dbReference>
<dbReference type="GO" id="GO:0032044">
    <property type="term" value="C:DSIF complex"/>
    <property type="evidence" value="ECO:0007669"/>
    <property type="project" value="TreeGrafter"/>
</dbReference>
<evidence type="ECO:0000259" key="1">
    <source>
        <dbReference type="SMART" id="SM00739"/>
    </source>
</evidence>
<dbReference type="GO" id="GO:0003729">
    <property type="term" value="F:mRNA binding"/>
    <property type="evidence" value="ECO:0007669"/>
    <property type="project" value="TreeGrafter"/>
</dbReference>
<keyword evidence="3" id="KW-1185">Reference proteome</keyword>
<feature type="domain" description="KOW" evidence="1">
    <location>
        <begin position="31"/>
        <end position="58"/>
    </location>
</feature>
<dbReference type="SUPFAM" id="SSF50104">
    <property type="entry name" value="Translation proteins SH3-like domain"/>
    <property type="match status" value="1"/>
</dbReference>
<sequence length="130" mass="13893">MEVTGMPPLEELQRFNACGAAADEARQGSGASAQGDIVKIVKGDMTNLVAVVESLADDGKVVVRPKDVDNFTDLVDFEADELRKLFQVGDAVRVIGGTYTGEQGMVVVVSDNEQCLVVSDTTRQELKVFG</sequence>
<keyword evidence="2" id="KW-0251">Elongation factor</keyword>
<evidence type="ECO:0000313" key="2">
    <source>
        <dbReference type="EMBL" id="GFH17075.1"/>
    </source>
</evidence>
<dbReference type="SMART" id="SM00739">
    <property type="entry name" value="KOW"/>
    <property type="match status" value="2"/>
</dbReference>
<accession>A0A699Z674</accession>
<dbReference type="AlphaFoldDB" id="A0A699Z674"/>
<protein>
    <submittedName>
        <fullName evidence="2">Transcription elongation factor SPT5</fullName>
    </submittedName>
</protein>
<comment type="caution">
    <text evidence="2">The sequence shown here is derived from an EMBL/GenBank/DDBJ whole genome shotgun (WGS) entry which is preliminary data.</text>
</comment>